<protein>
    <submittedName>
        <fullName evidence="1">Uncharacterized protein</fullName>
    </submittedName>
</protein>
<dbReference type="AlphaFoldDB" id="X1BBD5"/>
<evidence type="ECO:0000313" key="1">
    <source>
        <dbReference type="EMBL" id="GAG78512.1"/>
    </source>
</evidence>
<accession>X1BBD5</accession>
<gene>
    <name evidence="1" type="ORF">S01H4_21228</name>
</gene>
<feature type="non-terminal residue" evidence="1">
    <location>
        <position position="52"/>
    </location>
</feature>
<sequence>MKHVMVIIALVFIAGCGEEFAAGTATGSVATLVALSNDAQERLIESIDLLNA</sequence>
<reference evidence="1" key="1">
    <citation type="journal article" date="2014" name="Front. Microbiol.">
        <title>High frequency of phylogenetically diverse reductive dehalogenase-homologous genes in deep subseafloor sedimentary metagenomes.</title>
        <authorList>
            <person name="Kawai M."/>
            <person name="Futagami T."/>
            <person name="Toyoda A."/>
            <person name="Takaki Y."/>
            <person name="Nishi S."/>
            <person name="Hori S."/>
            <person name="Arai W."/>
            <person name="Tsubouchi T."/>
            <person name="Morono Y."/>
            <person name="Uchiyama I."/>
            <person name="Ito T."/>
            <person name="Fujiyama A."/>
            <person name="Inagaki F."/>
            <person name="Takami H."/>
        </authorList>
    </citation>
    <scope>NUCLEOTIDE SEQUENCE</scope>
    <source>
        <strain evidence="1">Expedition CK06-06</strain>
    </source>
</reference>
<proteinExistence type="predicted"/>
<organism evidence="1">
    <name type="scientific">marine sediment metagenome</name>
    <dbReference type="NCBI Taxonomy" id="412755"/>
    <lineage>
        <taxon>unclassified sequences</taxon>
        <taxon>metagenomes</taxon>
        <taxon>ecological metagenomes</taxon>
    </lineage>
</organism>
<dbReference type="EMBL" id="BART01009598">
    <property type="protein sequence ID" value="GAG78512.1"/>
    <property type="molecule type" value="Genomic_DNA"/>
</dbReference>
<dbReference type="PROSITE" id="PS51257">
    <property type="entry name" value="PROKAR_LIPOPROTEIN"/>
    <property type="match status" value="1"/>
</dbReference>
<comment type="caution">
    <text evidence="1">The sequence shown here is derived from an EMBL/GenBank/DDBJ whole genome shotgun (WGS) entry which is preliminary data.</text>
</comment>
<name>X1BBD5_9ZZZZ</name>